<evidence type="ECO:0000313" key="1">
    <source>
        <dbReference type="EMBL" id="NKX52906.1"/>
    </source>
</evidence>
<organism evidence="1 2">
    <name type="scientific">Arthrobacter deserti</name>
    <dbReference type="NCBI Taxonomy" id="1742687"/>
    <lineage>
        <taxon>Bacteria</taxon>
        <taxon>Bacillati</taxon>
        <taxon>Actinomycetota</taxon>
        <taxon>Actinomycetes</taxon>
        <taxon>Micrococcales</taxon>
        <taxon>Micrococcaceae</taxon>
        <taxon>Arthrobacter</taxon>
    </lineage>
</organism>
<comment type="caution">
    <text evidence="1">The sequence shown here is derived from an EMBL/GenBank/DDBJ whole genome shotgun (WGS) entry which is preliminary data.</text>
</comment>
<evidence type="ECO:0000313" key="2">
    <source>
        <dbReference type="Proteomes" id="UP000523795"/>
    </source>
</evidence>
<reference evidence="1 2" key="1">
    <citation type="submission" date="2020-04" db="EMBL/GenBank/DDBJ databases">
        <authorList>
            <person name="Liu S."/>
        </authorList>
    </citation>
    <scope>NUCLEOTIDE SEQUENCE [LARGE SCALE GENOMIC DNA]</scope>
    <source>
        <strain evidence="1 2">CGMCC 1.15091</strain>
    </source>
</reference>
<proteinExistence type="predicted"/>
<sequence length="145" mass="16064">MDAREDFNALLFLLSVTRNEAIRPPLAADVEVIDHERKRSEASVRVNGQAGSWRLEEDGCTTSYSPDKGLVSRDADGTVESIGHDRSDWMPQAVQLFYPLRMGIWGGLSDDLRITGAVRQDDDVLLSLVYLEDAGYRASALFSST</sequence>
<protein>
    <submittedName>
        <fullName evidence="1">Uncharacterized protein</fullName>
    </submittedName>
</protein>
<dbReference type="EMBL" id="JAAZSR010000846">
    <property type="protein sequence ID" value="NKX52906.1"/>
    <property type="molecule type" value="Genomic_DNA"/>
</dbReference>
<keyword evidence="2" id="KW-1185">Reference proteome</keyword>
<accession>A0ABX1JV28</accession>
<gene>
    <name evidence="1" type="ORF">HER39_20485</name>
</gene>
<feature type="non-terminal residue" evidence="1">
    <location>
        <position position="145"/>
    </location>
</feature>
<name>A0ABX1JV28_9MICC</name>
<dbReference type="Proteomes" id="UP000523795">
    <property type="component" value="Unassembled WGS sequence"/>
</dbReference>